<sequence>MSGVKREYSSLIKHEQSDKDQQDYKYGRINGKREDDSTPEVSPKKMKSEGDSPTTPEKKVRGEGKKLGPGPAWTGEMRLRLFEVYQEVGNVDWGSVAQKMGGGMTAAQCRKQWQRATGTKIRRALREE</sequence>
<dbReference type="Proteomes" id="UP000289152">
    <property type="component" value="Unassembled WGS sequence"/>
</dbReference>
<dbReference type="AlphaFoldDB" id="A0A4Q1BL38"/>
<comment type="caution">
    <text evidence="3">The sequence shown here is derived from an EMBL/GenBank/DDBJ whole genome shotgun (WGS) entry which is preliminary data.</text>
</comment>
<dbReference type="Pfam" id="PF00249">
    <property type="entry name" value="Myb_DNA-binding"/>
    <property type="match status" value="1"/>
</dbReference>
<name>A0A4Q1BL38_TREME</name>
<dbReference type="VEuPathDB" id="FungiDB:TREMEDRAFT_59159"/>
<keyword evidence="4" id="KW-1185">Reference proteome</keyword>
<dbReference type="InParanoid" id="A0A4Q1BL38"/>
<protein>
    <recommendedName>
        <fullName evidence="2">Myb-like domain-containing protein</fullName>
    </recommendedName>
</protein>
<evidence type="ECO:0000259" key="2">
    <source>
        <dbReference type="PROSITE" id="PS50090"/>
    </source>
</evidence>
<evidence type="ECO:0000313" key="3">
    <source>
        <dbReference type="EMBL" id="RXK38436.1"/>
    </source>
</evidence>
<dbReference type="SUPFAM" id="SSF46689">
    <property type="entry name" value="Homeodomain-like"/>
    <property type="match status" value="1"/>
</dbReference>
<proteinExistence type="predicted"/>
<dbReference type="InterPro" id="IPR001005">
    <property type="entry name" value="SANT/Myb"/>
</dbReference>
<evidence type="ECO:0000256" key="1">
    <source>
        <dbReference type="SAM" id="MobiDB-lite"/>
    </source>
</evidence>
<dbReference type="CDD" id="cd00167">
    <property type="entry name" value="SANT"/>
    <property type="match status" value="1"/>
</dbReference>
<dbReference type="PROSITE" id="PS50090">
    <property type="entry name" value="MYB_LIKE"/>
    <property type="match status" value="1"/>
</dbReference>
<organism evidence="3 4">
    <name type="scientific">Tremella mesenterica</name>
    <name type="common">Jelly fungus</name>
    <dbReference type="NCBI Taxonomy" id="5217"/>
    <lineage>
        <taxon>Eukaryota</taxon>
        <taxon>Fungi</taxon>
        <taxon>Dikarya</taxon>
        <taxon>Basidiomycota</taxon>
        <taxon>Agaricomycotina</taxon>
        <taxon>Tremellomycetes</taxon>
        <taxon>Tremellales</taxon>
        <taxon>Tremellaceae</taxon>
        <taxon>Tremella</taxon>
    </lineage>
</organism>
<evidence type="ECO:0000313" key="4">
    <source>
        <dbReference type="Proteomes" id="UP000289152"/>
    </source>
</evidence>
<gene>
    <name evidence="3" type="ORF">M231_04345</name>
</gene>
<reference evidence="3 4" key="1">
    <citation type="submission" date="2016-06" db="EMBL/GenBank/DDBJ databases">
        <title>Evolution of pathogenesis and genome organization in the Tremellales.</title>
        <authorList>
            <person name="Cuomo C."/>
            <person name="Litvintseva A."/>
            <person name="Heitman J."/>
            <person name="Chen Y."/>
            <person name="Sun S."/>
            <person name="Springer D."/>
            <person name="Dromer F."/>
            <person name="Young S."/>
            <person name="Zeng Q."/>
            <person name="Chapman S."/>
            <person name="Gujja S."/>
            <person name="Saif S."/>
            <person name="Birren B."/>
        </authorList>
    </citation>
    <scope>NUCLEOTIDE SEQUENCE [LARGE SCALE GENOMIC DNA]</scope>
    <source>
        <strain evidence="3 4">ATCC 28783</strain>
    </source>
</reference>
<feature type="region of interest" description="Disordered" evidence="1">
    <location>
        <begin position="1"/>
        <end position="73"/>
    </location>
</feature>
<dbReference type="InterPro" id="IPR009057">
    <property type="entry name" value="Homeodomain-like_sf"/>
</dbReference>
<feature type="domain" description="Myb-like" evidence="2">
    <location>
        <begin position="73"/>
        <end position="117"/>
    </location>
</feature>
<dbReference type="OrthoDB" id="2564657at2759"/>
<feature type="compositionally biased region" description="Basic and acidic residues" evidence="1">
    <location>
        <begin position="1"/>
        <end position="66"/>
    </location>
</feature>
<accession>A0A4Q1BL38</accession>
<dbReference type="Gene3D" id="1.10.10.60">
    <property type="entry name" value="Homeodomain-like"/>
    <property type="match status" value="1"/>
</dbReference>
<dbReference type="EMBL" id="SDIL01000048">
    <property type="protein sequence ID" value="RXK38436.1"/>
    <property type="molecule type" value="Genomic_DNA"/>
</dbReference>